<evidence type="ECO:0000313" key="3">
    <source>
        <dbReference type="Proteomes" id="UP000248314"/>
    </source>
</evidence>
<sequence>MKKIFTLLSLCLLTLTSYAQEWLSAPISGKQYYIAVGHQKVGYITANENGANLTAKAASKADKSKQTWTCTQNPDQTWTFTLSVGGETWTMYTTAGQRLAAGTDASSNFKAYTMLNHDDDPSNAYAAIKMIEGEIVNSFVNLYYGQRIGNEYGPWSDGDNGSKVYFVEASEIELHSWDFDFKIFDKKNNATRYFIQFNSPAANNPSYGPTGLGGRTGKNLVLSVDNDTLISDSVIVADANFKYKVWHVNSFDPTTKQIVLVNEAGQYINYVTFDTPLAGGSNVLYVKNATGEWVRNGNSGGGILTAGFMATTVPQTLYVFDSNKGSECYSIGDSSDRNSRNILNAWGNVGWHHFMGKWEVNDINNALKFIPITEVFNDEEIATMDKLTGISNVNVEQKQANTYVYTIDGRMVGKDIKGLAKGLYIVNGKKVVVK</sequence>
<dbReference type="EMBL" id="QJJX01000019">
    <property type="protein sequence ID" value="PXX21403.1"/>
    <property type="molecule type" value="Genomic_DNA"/>
</dbReference>
<evidence type="ECO:0008006" key="4">
    <source>
        <dbReference type="Google" id="ProtNLM"/>
    </source>
</evidence>
<reference evidence="2 3" key="1">
    <citation type="submission" date="2018-05" db="EMBL/GenBank/DDBJ databases">
        <title>Genomic Encyclopedia of Type Strains, Phase I: the one thousand microbial genomes (KMG-I) project.</title>
        <authorList>
            <person name="Kyrpides N."/>
        </authorList>
    </citation>
    <scope>NUCLEOTIDE SEQUENCE [LARGE SCALE GENOMIC DNA]</scope>
    <source>
        <strain evidence="2 3">DSM 15611</strain>
    </source>
</reference>
<keyword evidence="3" id="KW-1185">Reference proteome</keyword>
<dbReference type="RefSeq" id="WP_025815941.1">
    <property type="nucleotide sequence ID" value="NZ_BAIZ01000015.1"/>
</dbReference>
<evidence type="ECO:0000313" key="2">
    <source>
        <dbReference type="EMBL" id="PXX21403.1"/>
    </source>
</evidence>
<feature type="signal peptide" evidence="1">
    <location>
        <begin position="1"/>
        <end position="19"/>
    </location>
</feature>
<proteinExistence type="predicted"/>
<dbReference type="SUPFAM" id="SSF50370">
    <property type="entry name" value="Ricin B-like lectins"/>
    <property type="match status" value="1"/>
</dbReference>
<dbReference type="InterPro" id="IPR035992">
    <property type="entry name" value="Ricin_B-like_lectins"/>
</dbReference>
<gene>
    <name evidence="2" type="ORF">EJ73_01683</name>
</gene>
<dbReference type="AlphaFoldDB" id="A0A318HT89"/>
<name>A0A318HT89_9BACT</name>
<dbReference type="OrthoDB" id="1079741at2"/>
<protein>
    <recommendedName>
        <fullName evidence="4">Ricin-type beta-trefoil lectin protein</fullName>
    </recommendedName>
</protein>
<comment type="caution">
    <text evidence="2">The sequence shown here is derived from an EMBL/GenBank/DDBJ whole genome shotgun (WGS) entry which is preliminary data.</text>
</comment>
<accession>A0A318HT89</accession>
<organism evidence="2 3">
    <name type="scientific">Hoylesella shahii DSM 15611 = JCM 12083</name>
    <dbReference type="NCBI Taxonomy" id="1122991"/>
    <lineage>
        <taxon>Bacteria</taxon>
        <taxon>Pseudomonadati</taxon>
        <taxon>Bacteroidota</taxon>
        <taxon>Bacteroidia</taxon>
        <taxon>Bacteroidales</taxon>
        <taxon>Prevotellaceae</taxon>
        <taxon>Hoylesella</taxon>
    </lineage>
</organism>
<feature type="chain" id="PRO_5016278000" description="Ricin-type beta-trefoil lectin protein" evidence="1">
    <location>
        <begin position="20"/>
        <end position="434"/>
    </location>
</feature>
<keyword evidence="1" id="KW-0732">Signal</keyword>
<dbReference type="Proteomes" id="UP000248314">
    <property type="component" value="Unassembled WGS sequence"/>
</dbReference>
<evidence type="ECO:0000256" key="1">
    <source>
        <dbReference type="SAM" id="SignalP"/>
    </source>
</evidence>